<keyword evidence="2" id="KW-0812">Transmembrane</keyword>
<dbReference type="AlphaFoldDB" id="A0A368VGW4"/>
<protein>
    <submittedName>
        <fullName evidence="3">Uncharacterized protein DUF3515</fullName>
    </submittedName>
</protein>
<keyword evidence="2" id="KW-1133">Transmembrane helix</keyword>
<evidence type="ECO:0000256" key="1">
    <source>
        <dbReference type="SAM" id="MobiDB-lite"/>
    </source>
</evidence>
<keyword evidence="4" id="KW-1185">Reference proteome</keyword>
<reference evidence="3 4" key="1">
    <citation type="submission" date="2018-07" db="EMBL/GenBank/DDBJ databases">
        <title>Genomic Encyclopedia of Type Strains, Phase III (KMG-III): the genomes of soil and plant-associated and newly described type strains.</title>
        <authorList>
            <person name="Whitman W."/>
        </authorList>
    </citation>
    <scope>NUCLEOTIDE SEQUENCE [LARGE SCALE GENOMIC DNA]</scope>
    <source>
        <strain evidence="3 4">CECT 8575</strain>
    </source>
</reference>
<dbReference type="Proteomes" id="UP000253495">
    <property type="component" value="Unassembled WGS sequence"/>
</dbReference>
<comment type="caution">
    <text evidence="3">The sequence shown here is derived from an EMBL/GenBank/DDBJ whole genome shotgun (WGS) entry which is preliminary data.</text>
</comment>
<accession>A0A368VGW4</accession>
<feature type="region of interest" description="Disordered" evidence="1">
    <location>
        <begin position="46"/>
        <end position="71"/>
    </location>
</feature>
<evidence type="ECO:0000313" key="3">
    <source>
        <dbReference type="EMBL" id="RCW38241.1"/>
    </source>
</evidence>
<sequence length="196" mass="20623">MVDVVEQQSTSSVPRWAAIVAITLGVLLAAGVVTVGLVGRHVHGERQQTAEAAEQARRHGPLALPPVPAPQAQSSDCAAVLAALPRELPVDGAELPRRELAQPAPPGAVAWGDAQHDPVSLRCGIDAPAELTRTSHLTNVSGVDWFSINEGDLTTWLAVDRPVYVALTVPQEAGTGPVQTLSRVLGRTLPKQEVFP</sequence>
<evidence type="ECO:0000256" key="2">
    <source>
        <dbReference type="SAM" id="Phobius"/>
    </source>
</evidence>
<name>A0A368VGW4_9ACTN</name>
<evidence type="ECO:0000313" key="4">
    <source>
        <dbReference type="Proteomes" id="UP000253495"/>
    </source>
</evidence>
<feature type="transmembrane region" description="Helical" evidence="2">
    <location>
        <begin position="16"/>
        <end position="38"/>
    </location>
</feature>
<organism evidence="3 4">
    <name type="scientific">Halopolyspora algeriensis</name>
    <dbReference type="NCBI Taxonomy" id="1500506"/>
    <lineage>
        <taxon>Bacteria</taxon>
        <taxon>Bacillati</taxon>
        <taxon>Actinomycetota</taxon>
        <taxon>Actinomycetes</taxon>
        <taxon>Actinomycetes incertae sedis</taxon>
        <taxon>Halopolyspora</taxon>
    </lineage>
</organism>
<keyword evidence="2" id="KW-0472">Membrane</keyword>
<dbReference type="Pfam" id="PF12028">
    <property type="entry name" value="DUF3515"/>
    <property type="match status" value="1"/>
</dbReference>
<dbReference type="EMBL" id="QPJC01000024">
    <property type="protein sequence ID" value="RCW38241.1"/>
    <property type="molecule type" value="Genomic_DNA"/>
</dbReference>
<gene>
    <name evidence="3" type="ORF">DFQ14_12424</name>
</gene>
<dbReference type="InterPro" id="IPR021903">
    <property type="entry name" value="DUF3515"/>
</dbReference>
<proteinExistence type="predicted"/>